<accession>A0A836YVQ9</accession>
<comment type="caution">
    <text evidence="1">The sequence shown here is derived from an EMBL/GenBank/DDBJ whole genome shotgun (WGS) entry which is preliminary data.</text>
</comment>
<name>A0A836YVQ9_9LACO</name>
<dbReference type="RefSeq" id="WP_034534896.1">
    <property type="nucleotide sequence ID" value="NZ_AZBY01000020.1"/>
</dbReference>
<dbReference type="EMBL" id="AZBY01000020">
    <property type="protein sequence ID" value="KDB00570.1"/>
    <property type="molecule type" value="Genomic_DNA"/>
</dbReference>
<evidence type="ECO:0000313" key="1">
    <source>
        <dbReference type="EMBL" id="KDB00570.1"/>
    </source>
</evidence>
<sequence>MQVQLPQEQETALYDYVSNVLNKAVEDVQQKAGFDNPWIKGKKKAAEWLGTSPQTLNKLMQRGMPVHYLDDMDVAFFYKNEITEYLLKQ</sequence>
<protein>
    <submittedName>
        <fullName evidence="1">Uncharacterized protein</fullName>
    </submittedName>
</protein>
<dbReference type="AlphaFoldDB" id="A0A836YVQ9"/>
<gene>
    <name evidence="1" type="ORF">LAKU_20c00150</name>
</gene>
<organism evidence="1 2">
    <name type="scientific">Apilactobacillus kunkeei EFB6</name>
    <dbReference type="NCBI Taxonomy" id="1419324"/>
    <lineage>
        <taxon>Bacteria</taxon>
        <taxon>Bacillati</taxon>
        <taxon>Bacillota</taxon>
        <taxon>Bacilli</taxon>
        <taxon>Lactobacillales</taxon>
        <taxon>Lactobacillaceae</taxon>
        <taxon>Apilactobacillus</taxon>
    </lineage>
</organism>
<proteinExistence type="predicted"/>
<evidence type="ECO:0000313" key="2">
    <source>
        <dbReference type="Proteomes" id="UP000026921"/>
    </source>
</evidence>
<reference evidence="1 2" key="1">
    <citation type="journal article" date="2015" name="Stand. Genomic Sci.">
        <title>High quality draft genome of Lactobacillus kunkeei EFB6, isolated from a German European foulbrood outbreak of honeybees.</title>
        <authorList>
            <person name="Djukic M."/>
            <person name="Poehlein A."/>
            <person name="Strauss J."/>
            <person name="Tann F.J."/>
            <person name="Leimbach A."/>
            <person name="Hoppert M."/>
            <person name="Daniel R."/>
        </authorList>
    </citation>
    <scope>NUCLEOTIDE SEQUENCE [LARGE SCALE GENOMIC DNA]</scope>
    <source>
        <strain evidence="1 2">EFB6</strain>
    </source>
</reference>
<dbReference type="Proteomes" id="UP000026921">
    <property type="component" value="Unassembled WGS sequence"/>
</dbReference>